<dbReference type="PIRSF" id="PIRSF000548">
    <property type="entry name" value="PK_regulatory"/>
    <property type="match status" value="1"/>
</dbReference>
<dbReference type="PROSITE" id="PS00889">
    <property type="entry name" value="CNMP_BINDING_2"/>
    <property type="match status" value="2"/>
</dbReference>
<dbReference type="PANTHER" id="PTHR11635:SF152">
    <property type="entry name" value="CAMP-DEPENDENT PROTEIN KINASE TYPE I REGULATORY SUBUNIT-RELATED"/>
    <property type="match status" value="1"/>
</dbReference>
<organism evidence="9 10">
    <name type="scientific">Paramecium primaurelia</name>
    <dbReference type="NCBI Taxonomy" id="5886"/>
    <lineage>
        <taxon>Eukaryota</taxon>
        <taxon>Sar</taxon>
        <taxon>Alveolata</taxon>
        <taxon>Ciliophora</taxon>
        <taxon>Intramacronucleata</taxon>
        <taxon>Oligohymenophorea</taxon>
        <taxon>Peniculida</taxon>
        <taxon>Parameciidae</taxon>
        <taxon>Paramecium</taxon>
    </lineage>
</organism>
<evidence type="ECO:0000259" key="8">
    <source>
        <dbReference type="PROSITE" id="PS50042"/>
    </source>
</evidence>
<keyword evidence="3" id="KW-0597">Phosphoprotein</keyword>
<dbReference type="GO" id="GO:0033554">
    <property type="term" value="P:cellular response to stress"/>
    <property type="evidence" value="ECO:0007669"/>
    <property type="project" value="UniProtKB-ARBA"/>
</dbReference>
<dbReference type="GO" id="GO:0005952">
    <property type="term" value="C:cAMP-dependent protein kinase complex"/>
    <property type="evidence" value="ECO:0007669"/>
    <property type="project" value="InterPro"/>
</dbReference>
<name>A0A8S1NKL2_PARPR</name>
<dbReference type="GO" id="GO:0004862">
    <property type="term" value="F:cAMP-dependent protein kinase inhibitor activity"/>
    <property type="evidence" value="ECO:0007669"/>
    <property type="project" value="TreeGrafter"/>
</dbReference>
<reference evidence="9" key="1">
    <citation type="submission" date="2021-01" db="EMBL/GenBank/DDBJ databases">
        <authorList>
            <consortium name="Genoscope - CEA"/>
            <person name="William W."/>
        </authorList>
    </citation>
    <scope>NUCLEOTIDE SEQUENCE</scope>
</reference>
<gene>
    <name evidence="9" type="ORF">PPRIM_AZ9-3.1.T0910060</name>
</gene>
<dbReference type="InterPro" id="IPR050503">
    <property type="entry name" value="cAMP-dep_PK_reg_su-like"/>
</dbReference>
<evidence type="ECO:0000313" key="9">
    <source>
        <dbReference type="EMBL" id="CAD8092652.1"/>
    </source>
</evidence>
<keyword evidence="10" id="KW-1185">Reference proteome</keyword>
<protein>
    <recommendedName>
        <fullName evidence="2">cAMP-dependent protein kinase regulatory subunit</fullName>
    </recommendedName>
</protein>
<feature type="domain" description="Cyclic nucleotide-binding" evidence="8">
    <location>
        <begin position="251"/>
        <end position="366"/>
    </location>
</feature>
<keyword evidence="5" id="KW-0677">Repeat</keyword>
<dbReference type="PANTHER" id="PTHR11635">
    <property type="entry name" value="CAMP-DEPENDENT PROTEIN KINASE REGULATORY CHAIN"/>
    <property type="match status" value="1"/>
</dbReference>
<keyword evidence="6" id="KW-0547">Nucleotide-binding</keyword>
<evidence type="ECO:0000256" key="3">
    <source>
        <dbReference type="ARBA" id="ARBA00022553"/>
    </source>
</evidence>
<dbReference type="FunFam" id="2.60.120.10:FF:000039">
    <property type="entry name" value="cAMP-dependent protein kinase regulatory subunit"/>
    <property type="match status" value="1"/>
</dbReference>
<dbReference type="InterPro" id="IPR012198">
    <property type="entry name" value="cAMP_dep_PK_reg_su"/>
</dbReference>
<feature type="domain" description="Cyclic nucleotide-binding" evidence="8">
    <location>
        <begin position="127"/>
        <end position="248"/>
    </location>
</feature>
<evidence type="ECO:0000256" key="1">
    <source>
        <dbReference type="ARBA" id="ARBA00005753"/>
    </source>
</evidence>
<comment type="caution">
    <text evidence="9">The sequence shown here is derived from an EMBL/GenBank/DDBJ whole genome shotgun (WGS) entry which is preliminary data.</text>
</comment>
<proteinExistence type="inferred from homology"/>
<evidence type="ECO:0000256" key="2">
    <source>
        <dbReference type="ARBA" id="ARBA00020355"/>
    </source>
</evidence>
<evidence type="ECO:0000256" key="5">
    <source>
        <dbReference type="ARBA" id="ARBA00022737"/>
    </source>
</evidence>
<dbReference type="PROSITE" id="PS50042">
    <property type="entry name" value="CNMP_BINDING_3"/>
    <property type="match status" value="2"/>
</dbReference>
<sequence length="368" mass="42993">MNSKDKIAKYKTKVNDVIQNMVYELFKKQPENYIDWMIEYLEVRRAKHNVRTTQSLQIEYHISSEEENAEDVDELEKAVKKDQQFRTSVSAEVYGLYNKKEDFKPRVIPKSQDQRERIENKLSGVFMFQALDQNERNIIIDAMEEKHYNPGDWIINQGDDGNELYVVAQGQLDCYRRFSKDQEPKLIKQYQSGDMFGELALLYNAPRAASIQSNTESVLFALDRSTFNAIVKEATVKRREHYEDVLSKVEILKSIDSYEKTQICDGLKEQHFKPQEYIIKEGEEGHKFYIVVKGTLVALKQNEEVLKYQSGDYFGELALINKVPRQATIQAETDCVVVYLDYQAFVRLLGPIENILLRNAENYKKFVI</sequence>
<evidence type="ECO:0000256" key="4">
    <source>
        <dbReference type="ARBA" id="ARBA00022566"/>
    </source>
</evidence>
<dbReference type="GO" id="GO:0034236">
    <property type="term" value="F:protein kinase A catalytic subunit binding"/>
    <property type="evidence" value="ECO:0007669"/>
    <property type="project" value="TreeGrafter"/>
</dbReference>
<dbReference type="InterPro" id="IPR018488">
    <property type="entry name" value="cNMP-bd_CS"/>
</dbReference>
<evidence type="ECO:0000256" key="6">
    <source>
        <dbReference type="ARBA" id="ARBA00022741"/>
    </source>
</evidence>
<accession>A0A8S1NKL2</accession>
<dbReference type="OMA" id="QIEYHIS"/>
<dbReference type="EMBL" id="CAJJDM010000094">
    <property type="protein sequence ID" value="CAD8092652.1"/>
    <property type="molecule type" value="Genomic_DNA"/>
</dbReference>
<dbReference type="GO" id="GO:0030552">
    <property type="term" value="F:cAMP binding"/>
    <property type="evidence" value="ECO:0007669"/>
    <property type="project" value="UniProtKB-KW"/>
</dbReference>
<dbReference type="SMART" id="SM00100">
    <property type="entry name" value="cNMP"/>
    <property type="match status" value="2"/>
</dbReference>
<comment type="similarity">
    <text evidence="1">Belongs to the cAMP-dependent kinase regulatory chain family.</text>
</comment>
<dbReference type="GO" id="GO:0005829">
    <property type="term" value="C:cytosol"/>
    <property type="evidence" value="ECO:0007669"/>
    <property type="project" value="TreeGrafter"/>
</dbReference>
<dbReference type="Proteomes" id="UP000688137">
    <property type="component" value="Unassembled WGS sequence"/>
</dbReference>
<dbReference type="PROSITE" id="PS00888">
    <property type="entry name" value="CNMP_BINDING_1"/>
    <property type="match status" value="2"/>
</dbReference>
<dbReference type="AlphaFoldDB" id="A0A8S1NKL2"/>
<evidence type="ECO:0000313" key="10">
    <source>
        <dbReference type="Proteomes" id="UP000688137"/>
    </source>
</evidence>
<dbReference type="CDD" id="cd00038">
    <property type="entry name" value="CAP_ED"/>
    <property type="match status" value="2"/>
</dbReference>
<dbReference type="InterPro" id="IPR000595">
    <property type="entry name" value="cNMP-bd_dom"/>
</dbReference>
<dbReference type="FunFam" id="2.60.120.10:FF:000006">
    <property type="entry name" value="cAMP-dependent protein kinase type I-alpha regulatory subunit"/>
    <property type="match status" value="1"/>
</dbReference>
<keyword evidence="4" id="KW-0116">cAMP-binding</keyword>
<dbReference type="Pfam" id="PF00027">
    <property type="entry name" value="cNMP_binding"/>
    <property type="match status" value="2"/>
</dbReference>
<keyword evidence="7" id="KW-0114">cAMP</keyword>
<evidence type="ECO:0000256" key="7">
    <source>
        <dbReference type="ARBA" id="ARBA00023149"/>
    </source>
</evidence>